<dbReference type="GO" id="GO:0000146">
    <property type="term" value="F:microfilament motor activity"/>
    <property type="evidence" value="ECO:0007669"/>
    <property type="project" value="TreeGrafter"/>
</dbReference>
<dbReference type="GO" id="GO:0005737">
    <property type="term" value="C:cytoplasm"/>
    <property type="evidence" value="ECO:0007669"/>
    <property type="project" value="TreeGrafter"/>
</dbReference>
<reference evidence="3" key="1">
    <citation type="submission" date="2023-08" db="EMBL/GenBank/DDBJ databases">
        <title>Black Yeasts Isolated from many extreme environments.</title>
        <authorList>
            <person name="Coleine C."/>
            <person name="Stajich J.E."/>
            <person name="Selbmann L."/>
        </authorList>
    </citation>
    <scope>NUCLEOTIDE SEQUENCE</scope>
    <source>
        <strain evidence="3">CCFEE 5810</strain>
    </source>
</reference>
<name>A0AAN7WCB5_9PEZI</name>
<feature type="compositionally biased region" description="Basic and acidic residues" evidence="2">
    <location>
        <begin position="109"/>
        <end position="119"/>
    </location>
</feature>
<keyword evidence="1" id="KW-0175">Coiled coil</keyword>
<proteinExistence type="predicted"/>
<dbReference type="Gene3D" id="1.20.5.340">
    <property type="match status" value="1"/>
</dbReference>
<feature type="compositionally biased region" description="Low complexity" evidence="2">
    <location>
        <begin position="1"/>
        <end position="21"/>
    </location>
</feature>
<evidence type="ECO:0000256" key="1">
    <source>
        <dbReference type="SAM" id="Coils"/>
    </source>
</evidence>
<evidence type="ECO:0000313" key="4">
    <source>
        <dbReference type="Proteomes" id="UP001310594"/>
    </source>
</evidence>
<protein>
    <submittedName>
        <fullName evidence="3">Uncharacterized protein</fullName>
    </submittedName>
</protein>
<evidence type="ECO:0000256" key="2">
    <source>
        <dbReference type="SAM" id="MobiDB-lite"/>
    </source>
</evidence>
<feature type="region of interest" description="Disordered" evidence="2">
    <location>
        <begin position="1273"/>
        <end position="1335"/>
    </location>
</feature>
<feature type="coiled-coil region" evidence="1">
    <location>
        <begin position="284"/>
        <end position="311"/>
    </location>
</feature>
<dbReference type="GO" id="GO:0032982">
    <property type="term" value="C:myosin filament"/>
    <property type="evidence" value="ECO:0007669"/>
    <property type="project" value="TreeGrafter"/>
</dbReference>
<sequence length="1380" mass="152445">MEKRTAPVAKASATAAPAKPAANDDVKKQTNAGTRPAAPKIAAAPRPIISTARSSDGTINKPPARPIASTRKPTARGSTASTSVASEDGAENKRPARMSTVNAASSRPARPEPSLDKTRRTTLGPSVATVPAKRPIMAPRTNTASPTKLRQVTTPPKQTASSRATKPPPSPTKSFISTNDSIPEEPEQVTGTQTLATLVEHPHASPPKLEIRSMKSSTPALKPQALSDNELGQLPPFRRGHSRTQSAIIPSRPMTAPAPAVHPQEQSLREMEVIQNLLRESTKRDDLTFEIRDLKAEVSRLEARNAKLIEASKTASPVKPPMERTNTADASAKEKALKVMLTSQHTAAMDELKAAHKASISELEKLHSTQLQSIKSELETQRRQSSRLEGVEGKIEAVEDALRESKQRASLNEQEVRVSEREKDKLARVIADLRTEIGRCQAKLNDDVLVQKREKKELEKVVIELKKELERVRTENAAAFERQRKTMEESADTIAKLRAERSILRDERNALRDAQAEHEKVVESHGSTLASAEERVKALEDAQVGHQKVVESYASNLADAEERVKALEISKQEYVDMLAGKDAELYEEVEKREGLEKALVYAQAEYRKVVEGNGSTLADAEERIKALEDAQVEYEKVVESNGSALADAEERVKALEEEQAEYEKVVKDRGSTLADAEERVKALEAEQAEYQKVVESNNSALADAEGRVKALVEEQAEFEKVVKNSGSTLADAEERVKALGIVVEVVQNENKDLRQKVDVVIKEKDESAAQHKQMIDSLRVKHADLDVEVKKRESLENALEDAQAEHQKVAENHGSSLADAEERIKALGIVVEVVQNESKDLQQKVDGVVKEKDESAAQLNETIDSLRAETETLRQRAEEQVTAKEKENAELTAVVEELHKDTGALQRDAQNARRAHEDDIEVQKELFERLQNQLDEVSRKMLADRVEKEAATGELAKLKAAHAEEVRASHNNLVKMRQEQSDKIEELRELVSDAEMERLDAEATLVDIKSELSRLQTVLEIFEGDCAETDGKHASALAKLRQDMESEHASAVEKLRGEMESKHQIAMTGLQDELEASQQKATQHEEDAADLKQTIMHLNSEKDYLDADKDKLSEELEGFKKNAAGEVERLTKKHDALVKELQEDMAPLRTKEDENKNVAPDMPMGLSHVFVNLERGEVQSVETPKVAKDGAIASGSKDTPGLAETPLAYASDEEHYFPSPTPAYPKGGRRAGARTEAARRDHEEKIQLAKENSRLKEELTKVEGELEALKSAPAVTGQSHGLHSPPPAYHNGEIEDDDDPFAPRMNGTMMQTSPLRENNNNNDTSRAAHSPTHVSLEGTLASLRVQTEQLLEINDDFVAEQKRWNRKLGLPRSSSLRAAS</sequence>
<dbReference type="GO" id="GO:0016460">
    <property type="term" value="C:myosin II complex"/>
    <property type="evidence" value="ECO:0007669"/>
    <property type="project" value="TreeGrafter"/>
</dbReference>
<feature type="compositionally biased region" description="Low complexity" evidence="2">
    <location>
        <begin position="35"/>
        <end position="49"/>
    </location>
</feature>
<accession>A0AAN7WCB5</accession>
<organism evidence="3 4">
    <name type="scientific">Elasticomyces elasticus</name>
    <dbReference type="NCBI Taxonomy" id="574655"/>
    <lineage>
        <taxon>Eukaryota</taxon>
        <taxon>Fungi</taxon>
        <taxon>Dikarya</taxon>
        <taxon>Ascomycota</taxon>
        <taxon>Pezizomycotina</taxon>
        <taxon>Dothideomycetes</taxon>
        <taxon>Dothideomycetidae</taxon>
        <taxon>Mycosphaerellales</taxon>
        <taxon>Teratosphaeriaceae</taxon>
        <taxon>Elasticomyces</taxon>
    </lineage>
</organism>
<feature type="coiled-coil region" evidence="1">
    <location>
        <begin position="1245"/>
        <end position="1272"/>
    </location>
</feature>
<dbReference type="EMBL" id="JAVRQU010000006">
    <property type="protein sequence ID" value="KAK5701947.1"/>
    <property type="molecule type" value="Genomic_DNA"/>
</dbReference>
<comment type="caution">
    <text evidence="3">The sequence shown here is derived from an EMBL/GenBank/DDBJ whole genome shotgun (WGS) entry which is preliminary data.</text>
</comment>
<dbReference type="PANTHER" id="PTHR45615">
    <property type="entry name" value="MYOSIN HEAVY CHAIN, NON-MUSCLE"/>
    <property type="match status" value="1"/>
</dbReference>
<dbReference type="PANTHER" id="PTHR45615:SF40">
    <property type="entry name" value="MYOSIN HEAVY CHAIN, NON-MUSCLE"/>
    <property type="match status" value="1"/>
</dbReference>
<gene>
    <name evidence="3" type="ORF">LTR97_004765</name>
</gene>
<feature type="compositionally biased region" description="Polar residues" evidence="2">
    <location>
        <begin position="76"/>
        <end position="85"/>
    </location>
</feature>
<feature type="compositionally biased region" description="Polar residues" evidence="2">
    <location>
        <begin position="172"/>
        <end position="181"/>
    </location>
</feature>
<feature type="region of interest" description="Disordered" evidence="2">
    <location>
        <begin position="1"/>
        <end position="243"/>
    </location>
</feature>
<dbReference type="Proteomes" id="UP001310594">
    <property type="component" value="Unassembled WGS sequence"/>
</dbReference>
<feature type="compositionally biased region" description="Polar residues" evidence="2">
    <location>
        <begin position="1308"/>
        <end position="1327"/>
    </location>
</feature>
<feature type="coiled-coil region" evidence="1">
    <location>
        <begin position="1067"/>
        <end position="1140"/>
    </location>
</feature>
<feature type="coiled-coil region" evidence="1">
    <location>
        <begin position="970"/>
        <end position="1004"/>
    </location>
</feature>
<feature type="compositionally biased region" description="Polar residues" evidence="2">
    <location>
        <begin position="140"/>
        <end position="164"/>
    </location>
</feature>
<evidence type="ECO:0000313" key="3">
    <source>
        <dbReference type="EMBL" id="KAK5701947.1"/>
    </source>
</evidence>
<feature type="coiled-coil region" evidence="1">
    <location>
        <begin position="617"/>
        <end position="940"/>
    </location>
</feature>
<dbReference type="SUPFAM" id="SSF57997">
    <property type="entry name" value="Tropomyosin"/>
    <property type="match status" value="1"/>
</dbReference>
<feature type="coiled-coil region" evidence="1">
    <location>
        <begin position="388"/>
        <end position="577"/>
    </location>
</feature>
<dbReference type="GO" id="GO:0051015">
    <property type="term" value="F:actin filament binding"/>
    <property type="evidence" value="ECO:0007669"/>
    <property type="project" value="TreeGrafter"/>
</dbReference>